<evidence type="ECO:0000313" key="15">
    <source>
        <dbReference type="Proteomes" id="UP000036513"/>
    </source>
</evidence>
<keyword evidence="5 11" id="KW-0444">Lipid biosynthesis</keyword>
<keyword evidence="9 11" id="KW-0012">Acyltransferase</keyword>
<evidence type="ECO:0000256" key="10">
    <source>
        <dbReference type="ARBA" id="ARBA00048109"/>
    </source>
</evidence>
<feature type="domain" description="O-acyltransferase WSD1-like N-terminal" evidence="12">
    <location>
        <begin position="22"/>
        <end position="291"/>
    </location>
</feature>
<dbReference type="PATRIC" id="fig|37916.4.peg.5169"/>
<dbReference type="InterPro" id="IPR004255">
    <property type="entry name" value="O-acyltransferase_WSD1_N"/>
</dbReference>
<dbReference type="Proteomes" id="UP000036513">
    <property type="component" value="Unassembled WGS sequence"/>
</dbReference>
<dbReference type="SUPFAM" id="SSF52777">
    <property type="entry name" value="CoA-dependent acyltransferases"/>
    <property type="match status" value="1"/>
</dbReference>
<evidence type="ECO:0000256" key="6">
    <source>
        <dbReference type="ARBA" id="ARBA00022679"/>
    </source>
</evidence>
<dbReference type="GO" id="GO:0001666">
    <property type="term" value="P:response to hypoxia"/>
    <property type="evidence" value="ECO:0007669"/>
    <property type="project" value="TreeGrafter"/>
</dbReference>
<dbReference type="GO" id="GO:0006071">
    <property type="term" value="P:glycerol metabolic process"/>
    <property type="evidence" value="ECO:0007669"/>
    <property type="project" value="UniProtKB-KW"/>
</dbReference>
<dbReference type="InterPro" id="IPR045034">
    <property type="entry name" value="O-acyltransferase_WSD1-like"/>
</dbReference>
<dbReference type="GO" id="GO:0004144">
    <property type="term" value="F:diacylglycerol O-acyltransferase activity"/>
    <property type="evidence" value="ECO:0007669"/>
    <property type="project" value="UniProtKB-EC"/>
</dbReference>
<keyword evidence="7 11" id="KW-0319">Glycerol metabolism</keyword>
<feature type="domain" description="O-acyltransferase WSD1 C-terminal" evidence="13">
    <location>
        <begin position="331"/>
        <end position="479"/>
    </location>
</feature>
<dbReference type="InterPro" id="IPR014292">
    <property type="entry name" value="Acyl_transf_WS/DGAT"/>
</dbReference>
<comment type="catalytic activity">
    <reaction evidence="10 11">
        <text>an acyl-CoA + a 1,2-diacyl-sn-glycerol = a triacyl-sn-glycerol + CoA</text>
        <dbReference type="Rhea" id="RHEA:10868"/>
        <dbReference type="ChEBI" id="CHEBI:17815"/>
        <dbReference type="ChEBI" id="CHEBI:57287"/>
        <dbReference type="ChEBI" id="CHEBI:58342"/>
        <dbReference type="ChEBI" id="CHEBI:64615"/>
        <dbReference type="EC" id="2.3.1.20"/>
    </reaction>
</comment>
<comment type="similarity">
    <text evidence="3 11">Belongs to the long-chain O-acyltransferase family.</text>
</comment>
<dbReference type="PANTHER" id="PTHR31650:SF1">
    <property type="entry name" value="WAX ESTER SYNTHASE_DIACYLGLYCEROL ACYLTRANSFERASE 4-RELATED"/>
    <property type="match status" value="1"/>
</dbReference>
<accession>A0A0J6VGY7</accession>
<dbReference type="InterPro" id="IPR009721">
    <property type="entry name" value="O-acyltransferase_WSD1_C"/>
</dbReference>
<dbReference type="EC" id="2.3.1.20" evidence="4 11"/>
<evidence type="ECO:0000259" key="12">
    <source>
        <dbReference type="Pfam" id="PF03007"/>
    </source>
</evidence>
<dbReference type="GO" id="GO:0005886">
    <property type="term" value="C:plasma membrane"/>
    <property type="evidence" value="ECO:0007669"/>
    <property type="project" value="TreeGrafter"/>
</dbReference>
<dbReference type="SMR" id="A0A0J6VGY7"/>
<dbReference type="GO" id="GO:0051701">
    <property type="term" value="P:biological process involved in interaction with host"/>
    <property type="evidence" value="ECO:0007669"/>
    <property type="project" value="TreeGrafter"/>
</dbReference>
<evidence type="ECO:0000313" key="14">
    <source>
        <dbReference type="EMBL" id="KMO70275.1"/>
    </source>
</evidence>
<comment type="caution">
    <text evidence="14">The sequence shown here is derived from an EMBL/GenBank/DDBJ whole genome shotgun (WGS) entry which is preliminary data.</text>
</comment>
<evidence type="ECO:0000256" key="7">
    <source>
        <dbReference type="ARBA" id="ARBA00022798"/>
    </source>
</evidence>
<evidence type="ECO:0000256" key="5">
    <source>
        <dbReference type="ARBA" id="ARBA00022516"/>
    </source>
</evidence>
<evidence type="ECO:0000256" key="8">
    <source>
        <dbReference type="ARBA" id="ARBA00023098"/>
    </source>
</evidence>
<evidence type="ECO:0000256" key="9">
    <source>
        <dbReference type="ARBA" id="ARBA00023315"/>
    </source>
</evidence>
<keyword evidence="6 11" id="KW-0808">Transferase</keyword>
<evidence type="ECO:0000259" key="13">
    <source>
        <dbReference type="Pfam" id="PF06974"/>
    </source>
</evidence>
<gene>
    <name evidence="14" type="ORF">MCHLDSM_05163</name>
</gene>
<proteinExistence type="inferred from homology"/>
<sequence>MGPELTAYRGDVSANSARLGLQDLLFIYGETSSSKMHVAGLLPFTPPPNATVEYLRQMIADAREREVTRPWNLKLAHPRLQFSPLHSWVVDKDFDFDYHVRRSALPSPGDERELGILVSRLHSNHLDLTRPPWELHVIEGLEGGRFALYLKIHHALVDGYSAMRMLSRSLSTDAESRDTRLFFNVPLPERKRPLPSTETVNPIASTLRALGGLSSTVTGGVSSAVDLATAVVNTQIRRDGEYAQISGSASAPHSILNARISRNRRFATQQYDFDRLKKLSSQHGATINDVALAILGGGLRTFLAEIDELPDRSLIAFLPVNVRPKGDDGGGNAVGAILAPMGTDIADPVERLEVITAATRAAKAQLQTMSPTAIIAYSAALLAPAGGQIAGALTGMQTPWPYTFNLCVSNVPGPREPLWFNGSRLEATYPVSIPIHGMALNITLQSYADTMNFGFVGCRDRLPHLQRLAVYSGEALAALEKASDS</sequence>
<organism evidence="14 15">
    <name type="scientific">Mycolicibacterium chlorophenolicum</name>
    <dbReference type="NCBI Taxonomy" id="37916"/>
    <lineage>
        <taxon>Bacteria</taxon>
        <taxon>Bacillati</taxon>
        <taxon>Actinomycetota</taxon>
        <taxon>Actinomycetes</taxon>
        <taxon>Mycobacteriales</taxon>
        <taxon>Mycobacteriaceae</taxon>
        <taxon>Mycolicibacterium</taxon>
    </lineage>
</organism>
<evidence type="ECO:0000256" key="2">
    <source>
        <dbReference type="ARBA" id="ARBA00005189"/>
    </source>
</evidence>
<dbReference type="Gene3D" id="3.30.559.10">
    <property type="entry name" value="Chloramphenicol acetyltransferase-like domain"/>
    <property type="match status" value="1"/>
</dbReference>
<evidence type="ECO:0000256" key="3">
    <source>
        <dbReference type="ARBA" id="ARBA00009587"/>
    </source>
</evidence>
<dbReference type="GO" id="GO:0019432">
    <property type="term" value="P:triglyceride biosynthetic process"/>
    <property type="evidence" value="ECO:0007669"/>
    <property type="project" value="UniProtKB-UniPathway"/>
</dbReference>
<reference evidence="14 15" key="1">
    <citation type="journal article" date="2015" name="Genome Biol. Evol.">
        <title>Characterization of Three Mycobacterium spp. with Potential Use in Bioremediation by Genome Sequencing and Comparative Genomics.</title>
        <authorList>
            <person name="Das S."/>
            <person name="Pettersson B.M."/>
            <person name="Behra P.R."/>
            <person name="Ramesh M."/>
            <person name="Dasgupta S."/>
            <person name="Bhattacharya A."/>
            <person name="Kirsebom L.A."/>
        </authorList>
    </citation>
    <scope>NUCLEOTIDE SEQUENCE [LARGE SCALE GENOMIC DNA]</scope>
    <source>
        <strain evidence="14 15">DSM 43826</strain>
    </source>
</reference>
<dbReference type="STRING" id="37916.MCHLDSM_05163"/>
<keyword evidence="15" id="KW-1185">Reference proteome</keyword>
<dbReference type="AlphaFoldDB" id="A0A0J6VGY7"/>
<dbReference type="Pfam" id="PF03007">
    <property type="entry name" value="WS_DGAT_cat"/>
    <property type="match status" value="1"/>
</dbReference>
<dbReference type="PANTHER" id="PTHR31650">
    <property type="entry name" value="O-ACYLTRANSFERASE (WSD1-LIKE) FAMILY PROTEIN"/>
    <property type="match status" value="1"/>
</dbReference>
<evidence type="ECO:0000256" key="11">
    <source>
        <dbReference type="RuleBase" id="RU361241"/>
    </source>
</evidence>
<evidence type="ECO:0000256" key="1">
    <source>
        <dbReference type="ARBA" id="ARBA00004771"/>
    </source>
</evidence>
<dbReference type="UniPathway" id="UPA00282"/>
<comment type="pathway">
    <text evidence="1 11">Glycerolipid metabolism; triacylglycerol biosynthesis.</text>
</comment>
<dbReference type="NCBIfam" id="TIGR02946">
    <property type="entry name" value="acyl_WS_DGAT"/>
    <property type="match status" value="1"/>
</dbReference>
<comment type="pathway">
    <text evidence="2">Lipid metabolism.</text>
</comment>
<protein>
    <recommendedName>
        <fullName evidence="4 11">Diacylglycerol O-acyltransferase</fullName>
        <ecNumber evidence="4 11">2.3.1.20</ecNumber>
    </recommendedName>
</protein>
<keyword evidence="8 11" id="KW-0443">Lipid metabolism</keyword>
<dbReference type="InterPro" id="IPR023213">
    <property type="entry name" value="CAT-like_dom_sf"/>
</dbReference>
<dbReference type="Pfam" id="PF06974">
    <property type="entry name" value="WS_DGAT_C"/>
    <property type="match status" value="1"/>
</dbReference>
<dbReference type="EMBL" id="JYNL01000064">
    <property type="protein sequence ID" value="KMO70275.1"/>
    <property type="molecule type" value="Genomic_DNA"/>
</dbReference>
<dbReference type="GO" id="GO:0071731">
    <property type="term" value="P:response to nitric oxide"/>
    <property type="evidence" value="ECO:0007669"/>
    <property type="project" value="TreeGrafter"/>
</dbReference>
<name>A0A0J6VGY7_9MYCO</name>
<evidence type="ECO:0000256" key="4">
    <source>
        <dbReference type="ARBA" id="ARBA00013244"/>
    </source>
</evidence>